<keyword evidence="10" id="KW-1185">Reference proteome</keyword>
<evidence type="ECO:0000313" key="9">
    <source>
        <dbReference type="EMBL" id="OUM20629.1"/>
    </source>
</evidence>
<feature type="transmembrane region" description="Helical" evidence="8">
    <location>
        <begin position="207"/>
        <end position="224"/>
    </location>
</feature>
<dbReference type="OrthoDB" id="2078716at2"/>
<accession>A0A252F4E7</accession>
<feature type="transmembrane region" description="Helical" evidence="8">
    <location>
        <begin position="325"/>
        <end position="347"/>
    </location>
</feature>
<evidence type="ECO:0000313" key="10">
    <source>
        <dbReference type="Proteomes" id="UP000194903"/>
    </source>
</evidence>
<evidence type="ECO:0000256" key="2">
    <source>
        <dbReference type="ARBA" id="ARBA00007998"/>
    </source>
</evidence>
<feature type="transmembrane region" description="Helical" evidence="8">
    <location>
        <begin position="297"/>
        <end position="313"/>
    </location>
</feature>
<dbReference type="RefSeq" id="WP_087019256.1">
    <property type="nucleotide sequence ID" value="NZ_NHOC01000005.1"/>
</dbReference>
<keyword evidence="7 8" id="KW-0472">Membrane</keyword>
<protein>
    <submittedName>
        <fullName evidence="9">Uncharacterized protein</fullName>
    </submittedName>
</protein>
<keyword evidence="5 8" id="KW-0812">Transmembrane</keyword>
<dbReference type="Pfam" id="PF03845">
    <property type="entry name" value="Spore_permease"/>
    <property type="match status" value="1"/>
</dbReference>
<dbReference type="AlphaFoldDB" id="A0A252F4E7"/>
<dbReference type="PANTHER" id="PTHR34975">
    <property type="entry name" value="SPORE GERMINATION PROTEIN A2"/>
    <property type="match status" value="1"/>
</dbReference>
<evidence type="ECO:0000256" key="5">
    <source>
        <dbReference type="ARBA" id="ARBA00022692"/>
    </source>
</evidence>
<dbReference type="PANTHER" id="PTHR34975:SF2">
    <property type="entry name" value="SPORE GERMINATION PROTEIN A2"/>
    <property type="match status" value="1"/>
</dbReference>
<evidence type="ECO:0000256" key="8">
    <source>
        <dbReference type="SAM" id="Phobius"/>
    </source>
</evidence>
<comment type="caution">
    <text evidence="9">The sequence shown here is derived from an EMBL/GenBank/DDBJ whole genome shotgun (WGS) entry which is preliminary data.</text>
</comment>
<evidence type="ECO:0000256" key="6">
    <source>
        <dbReference type="ARBA" id="ARBA00022989"/>
    </source>
</evidence>
<feature type="transmembrane region" description="Helical" evidence="8">
    <location>
        <begin position="175"/>
        <end position="195"/>
    </location>
</feature>
<dbReference type="GO" id="GO:0016020">
    <property type="term" value="C:membrane"/>
    <property type="evidence" value="ECO:0007669"/>
    <property type="project" value="UniProtKB-SubCell"/>
</dbReference>
<dbReference type="EMBL" id="NHOC01000005">
    <property type="protein sequence ID" value="OUM20629.1"/>
    <property type="molecule type" value="Genomic_DNA"/>
</dbReference>
<dbReference type="GO" id="GO:0009847">
    <property type="term" value="P:spore germination"/>
    <property type="evidence" value="ECO:0007669"/>
    <property type="project" value="InterPro"/>
</dbReference>
<gene>
    <name evidence="9" type="ORF">CBW42_07305</name>
</gene>
<evidence type="ECO:0000256" key="1">
    <source>
        <dbReference type="ARBA" id="ARBA00004141"/>
    </source>
</evidence>
<name>A0A252F4E7_9FIRM</name>
<comment type="subcellular location">
    <subcellularLocation>
        <location evidence="1">Membrane</location>
        <topology evidence="1">Multi-pass membrane protein</topology>
    </subcellularLocation>
</comment>
<feature type="transmembrane region" description="Helical" evidence="8">
    <location>
        <begin position="109"/>
        <end position="126"/>
    </location>
</feature>
<feature type="transmembrane region" description="Helical" evidence="8">
    <location>
        <begin position="133"/>
        <end position="155"/>
    </location>
</feature>
<dbReference type="InterPro" id="IPR004761">
    <property type="entry name" value="Spore_GerAB"/>
</dbReference>
<evidence type="ECO:0000256" key="3">
    <source>
        <dbReference type="ARBA" id="ARBA00022448"/>
    </source>
</evidence>
<comment type="similarity">
    <text evidence="2">Belongs to the amino acid-polyamine-organocation (APC) superfamily. Spore germination protein (SGP) (TC 2.A.3.9) family.</text>
</comment>
<proteinExistence type="inferred from homology"/>
<evidence type="ECO:0000256" key="7">
    <source>
        <dbReference type="ARBA" id="ARBA00023136"/>
    </source>
</evidence>
<sequence length="353" mass="37363">MKRINGRQTTCLLLVVLSGWSLTMTAENGRNGWIALALACACSLPLAALCCLPSERMPQAQWFDLPAAAFGSVFGGLYLTVLTALAFWSLCMSVLGGVIFLRTVSGGQWPVWLLTVAVLLCAAAAAQSGIERLVLWTEPVVWVVVIALAVSLLLSVRQLDWNQLWPMLSGGWQTVLPRAYLLLSVPFGEVFYAAAALGGTGSQTRTGLLRACVLAGVLLCLLYVRNICLLGEAGAQAVFYPSYTAASVLEFGKSFQRGEVLISGSLIVCTVARAALLLDFLSGSVQAVARHGSGQQIVWGAAILTGVVCTMAAGTNRSFADALHLYQLVLFPVVLAAAVLLAIGVCIRTKKQG</sequence>
<organism evidence="9 10">
    <name type="scientific">Butyricicoccus porcorum</name>
    <dbReference type="NCBI Taxonomy" id="1945634"/>
    <lineage>
        <taxon>Bacteria</taxon>
        <taxon>Bacillati</taxon>
        <taxon>Bacillota</taxon>
        <taxon>Clostridia</taxon>
        <taxon>Eubacteriales</taxon>
        <taxon>Butyricicoccaceae</taxon>
        <taxon>Butyricicoccus</taxon>
    </lineage>
</organism>
<dbReference type="Proteomes" id="UP000194903">
    <property type="component" value="Unassembled WGS sequence"/>
</dbReference>
<reference evidence="9 10" key="1">
    <citation type="submission" date="2017-05" db="EMBL/GenBank/DDBJ databases">
        <title>Butyricicoccus porcorum sp. nov. a butyrate-producing bacterium from the swine intestinal tract.</title>
        <authorList>
            <person name="Trachsel J."/>
            <person name="Humphrey S."/>
            <person name="Allen H.K."/>
        </authorList>
    </citation>
    <scope>NUCLEOTIDE SEQUENCE [LARGE SCALE GENOMIC DNA]</scope>
    <source>
        <strain evidence="9">BB10</strain>
    </source>
</reference>
<keyword evidence="3" id="KW-0813">Transport</keyword>
<evidence type="ECO:0000256" key="4">
    <source>
        <dbReference type="ARBA" id="ARBA00022544"/>
    </source>
</evidence>
<keyword evidence="6 8" id="KW-1133">Transmembrane helix</keyword>
<feature type="transmembrane region" description="Helical" evidence="8">
    <location>
        <begin position="35"/>
        <end position="53"/>
    </location>
</feature>
<keyword evidence="4" id="KW-0309">Germination</keyword>